<gene>
    <name evidence="1" type="ORF">ERS852429_02974</name>
</gene>
<dbReference type="RefSeq" id="WP_057319704.1">
    <property type="nucleotide sequence ID" value="NZ_CYXP01000007.1"/>
</dbReference>
<reference evidence="1 2" key="1">
    <citation type="submission" date="2015-09" db="EMBL/GenBank/DDBJ databases">
        <authorList>
            <consortium name="Pathogen Informatics"/>
        </authorList>
    </citation>
    <scope>NUCLEOTIDE SEQUENCE [LARGE SCALE GENOMIC DNA]</scope>
    <source>
        <strain evidence="1 2">2789STDY5608872</strain>
    </source>
</reference>
<organism evidence="1 2">
    <name type="scientific">Parabacteroides distasonis</name>
    <dbReference type="NCBI Taxonomy" id="823"/>
    <lineage>
        <taxon>Bacteria</taxon>
        <taxon>Pseudomonadati</taxon>
        <taxon>Bacteroidota</taxon>
        <taxon>Bacteroidia</taxon>
        <taxon>Bacteroidales</taxon>
        <taxon>Tannerellaceae</taxon>
        <taxon>Parabacteroides</taxon>
    </lineage>
</organism>
<proteinExistence type="predicted"/>
<name>A0A173VI72_PARDI</name>
<evidence type="ECO:0000313" key="1">
    <source>
        <dbReference type="EMBL" id="CUN25807.1"/>
    </source>
</evidence>
<evidence type="ECO:0000313" key="2">
    <source>
        <dbReference type="Proteomes" id="UP000095591"/>
    </source>
</evidence>
<dbReference type="EMBL" id="CYXP01000007">
    <property type="protein sequence ID" value="CUN25807.1"/>
    <property type="molecule type" value="Genomic_DNA"/>
</dbReference>
<sequence>MEDRKDICEGYERDSVQQLDKLAKDKNERFPIYPLTYIQAVYDARTKERLDSILWKCNNVYLPWMGSAGDTRIQLPFWMRRKGIIITYKNLDEETITEKLTYDLCIADDFFRLDSSWTRITDALPVGGNITIGSNGNWFQDGVDTGFKAQGPKGDNGQVPHLRLAGGYVKYSYDEEVWYDLFPLIDITPSVKVGEVKTLPAGSKASVTNVSGDKDAIFDFGIPMGNTGPKGEKGDGYDLLGFRDTADALPSTANIGDAYAVGTSSPYHLYVWKDNVSKFVDIGSLNEIKASIFDGGRADSNYGGTRTIDCGGADAYLV</sequence>
<dbReference type="AlphaFoldDB" id="A0A173VI72"/>
<protein>
    <submittedName>
        <fullName evidence="1">Uncharacterized protein</fullName>
    </submittedName>
</protein>
<dbReference type="Proteomes" id="UP000095591">
    <property type="component" value="Unassembled WGS sequence"/>
</dbReference>
<accession>A0A173VI72</accession>